<dbReference type="AlphaFoldDB" id="A0A5C8P3B6"/>
<dbReference type="Gene3D" id="3.10.129.10">
    <property type="entry name" value="Hotdog Thioesterase"/>
    <property type="match status" value="1"/>
</dbReference>
<evidence type="ECO:0000313" key="3">
    <source>
        <dbReference type="EMBL" id="TXL68141.1"/>
    </source>
</evidence>
<name>A0A5C8P3B6_9BURK</name>
<dbReference type="PANTHER" id="PTHR43240">
    <property type="entry name" value="1,4-DIHYDROXY-2-NAPHTHOYL-COA THIOESTERASE 1"/>
    <property type="match status" value="1"/>
</dbReference>
<evidence type="ECO:0000259" key="2">
    <source>
        <dbReference type="Pfam" id="PF03061"/>
    </source>
</evidence>
<dbReference type="InterPro" id="IPR003736">
    <property type="entry name" value="PAAI_dom"/>
</dbReference>
<sequence length="191" mass="20587">MDPTPQDAGGNAGDDRAATIERWLAREREARLLLAQPGKIPLDELARTSGLEFLQRIGRGELPSAPIFQALDFVPVECEEGRMVFQGTPKAEYYNPIGSVHGGYIATLLDSAVGCAVQTMIAKGFGYTTLELKLSYLRPVTDRTGPVRAEGRVINVSRQIGTAEGRLVDAGGKLYAHATTTCLIFPIPQTA</sequence>
<comment type="caution">
    <text evidence="3">The sequence shown here is derived from an EMBL/GenBank/DDBJ whole genome shotgun (WGS) entry which is preliminary data.</text>
</comment>
<accession>A0A5C8P3B6</accession>
<dbReference type="CDD" id="cd03443">
    <property type="entry name" value="PaaI_thioesterase"/>
    <property type="match status" value="1"/>
</dbReference>
<dbReference type="InterPro" id="IPR006683">
    <property type="entry name" value="Thioestr_dom"/>
</dbReference>
<protein>
    <submittedName>
        <fullName evidence="3">PaaI family thioesterase</fullName>
    </submittedName>
</protein>
<dbReference type="GO" id="GO:0061522">
    <property type="term" value="F:1,4-dihydroxy-2-naphthoyl-CoA thioesterase activity"/>
    <property type="evidence" value="ECO:0007669"/>
    <property type="project" value="TreeGrafter"/>
</dbReference>
<gene>
    <name evidence="3" type="ORF">FHP08_00055</name>
</gene>
<dbReference type="SUPFAM" id="SSF54637">
    <property type="entry name" value="Thioesterase/thiol ester dehydrase-isomerase"/>
    <property type="match status" value="1"/>
</dbReference>
<keyword evidence="4" id="KW-1185">Reference proteome</keyword>
<dbReference type="NCBIfam" id="TIGR00369">
    <property type="entry name" value="unchar_dom_1"/>
    <property type="match status" value="1"/>
</dbReference>
<proteinExistence type="predicted"/>
<dbReference type="InterPro" id="IPR029069">
    <property type="entry name" value="HotDog_dom_sf"/>
</dbReference>
<dbReference type="GO" id="GO:0005829">
    <property type="term" value="C:cytosol"/>
    <property type="evidence" value="ECO:0007669"/>
    <property type="project" value="TreeGrafter"/>
</dbReference>
<evidence type="ECO:0000313" key="4">
    <source>
        <dbReference type="Proteomes" id="UP000321548"/>
    </source>
</evidence>
<dbReference type="Proteomes" id="UP000321548">
    <property type="component" value="Unassembled WGS sequence"/>
</dbReference>
<reference evidence="3 4" key="1">
    <citation type="submission" date="2019-06" db="EMBL/GenBank/DDBJ databases">
        <title>Quisquiliibacterium sp. nov., isolated from a maize field.</title>
        <authorList>
            <person name="Lin S.-Y."/>
            <person name="Tsai C.-F."/>
            <person name="Young C.-C."/>
        </authorList>
    </citation>
    <scope>NUCLEOTIDE SEQUENCE [LARGE SCALE GENOMIC DNA]</scope>
    <source>
        <strain evidence="3 4">CC-CFT501</strain>
    </source>
</reference>
<evidence type="ECO:0000256" key="1">
    <source>
        <dbReference type="ARBA" id="ARBA00022801"/>
    </source>
</evidence>
<keyword evidence="1" id="KW-0378">Hydrolase</keyword>
<dbReference type="PANTHER" id="PTHR43240:SF1">
    <property type="entry name" value="BLR5584 PROTEIN"/>
    <property type="match status" value="1"/>
</dbReference>
<dbReference type="EMBL" id="VDUY01000001">
    <property type="protein sequence ID" value="TXL68141.1"/>
    <property type="molecule type" value="Genomic_DNA"/>
</dbReference>
<feature type="domain" description="Thioesterase" evidence="2">
    <location>
        <begin position="98"/>
        <end position="174"/>
    </location>
</feature>
<dbReference type="OrthoDB" id="9813282at2"/>
<organism evidence="3 4">
    <name type="scientific">Zeimonas arvi</name>
    <dbReference type="NCBI Taxonomy" id="2498847"/>
    <lineage>
        <taxon>Bacteria</taxon>
        <taxon>Pseudomonadati</taxon>
        <taxon>Pseudomonadota</taxon>
        <taxon>Betaproteobacteria</taxon>
        <taxon>Burkholderiales</taxon>
        <taxon>Burkholderiaceae</taxon>
        <taxon>Zeimonas</taxon>
    </lineage>
</organism>
<dbReference type="RefSeq" id="WP_147702282.1">
    <property type="nucleotide sequence ID" value="NZ_VDUY01000001.1"/>
</dbReference>
<dbReference type="Pfam" id="PF03061">
    <property type="entry name" value="4HBT"/>
    <property type="match status" value="1"/>
</dbReference>